<reference evidence="1 2" key="1">
    <citation type="submission" date="2020-08" db="EMBL/GenBank/DDBJ databases">
        <title>Sequencing the genomes of 1000 actinobacteria strains.</title>
        <authorList>
            <person name="Klenk H.-P."/>
        </authorList>
    </citation>
    <scope>NUCLEOTIDE SEQUENCE [LARGE SCALE GENOMIC DNA]</scope>
    <source>
        <strain evidence="1 2">DSM 41654</strain>
    </source>
</reference>
<keyword evidence="2" id="KW-1185">Reference proteome</keyword>
<sequence length="241" mass="25753">MNSHDLPLLLQRLAQEFTDVTGMSVVLSGSLARGDHRTGRSGRITSDLDLIPVVADETDAPAARAVLEPILQRLANAFQIEATAAITTLSAFRRAKHAPYRTSMRCQWLCDGLGLGPDAFTACDPNASAALPWVIQPVSYYLAKANVTDPQTNLVKARTVAARLVGTAGVEELPGTLDDLPRCLRNLIAERRLTPLDSTALYLCAPTRPGIALSVRDAVFIENQGLPFAASAVVVLPSSPN</sequence>
<dbReference type="Proteomes" id="UP000540506">
    <property type="component" value="Unassembled WGS sequence"/>
</dbReference>
<organism evidence="1 2">
    <name type="scientific">Kitasatospora kifunensis</name>
    <name type="common">Streptomyces kifunensis</name>
    <dbReference type="NCBI Taxonomy" id="58351"/>
    <lineage>
        <taxon>Bacteria</taxon>
        <taxon>Bacillati</taxon>
        <taxon>Actinomycetota</taxon>
        <taxon>Actinomycetes</taxon>
        <taxon>Kitasatosporales</taxon>
        <taxon>Streptomycetaceae</taxon>
        <taxon>Kitasatospora</taxon>
    </lineage>
</organism>
<protein>
    <recommendedName>
        <fullName evidence="3">Polymerase nucleotidyl transferase domain-containing protein</fullName>
    </recommendedName>
</protein>
<gene>
    <name evidence="1" type="ORF">FHR34_005392</name>
</gene>
<evidence type="ECO:0000313" key="1">
    <source>
        <dbReference type="EMBL" id="MBB4926399.1"/>
    </source>
</evidence>
<evidence type="ECO:0000313" key="2">
    <source>
        <dbReference type="Proteomes" id="UP000540506"/>
    </source>
</evidence>
<dbReference type="AlphaFoldDB" id="A0A7W7VY81"/>
<dbReference type="CDD" id="cd05403">
    <property type="entry name" value="NT_KNTase_like"/>
    <property type="match status" value="1"/>
</dbReference>
<dbReference type="RefSeq" id="WP_184939576.1">
    <property type="nucleotide sequence ID" value="NZ_JACHJV010000001.1"/>
</dbReference>
<comment type="caution">
    <text evidence="1">The sequence shown here is derived from an EMBL/GenBank/DDBJ whole genome shotgun (WGS) entry which is preliminary data.</text>
</comment>
<evidence type="ECO:0008006" key="3">
    <source>
        <dbReference type="Google" id="ProtNLM"/>
    </source>
</evidence>
<accession>A0A7W7VY81</accession>
<dbReference type="EMBL" id="JACHJV010000001">
    <property type="protein sequence ID" value="MBB4926399.1"/>
    <property type="molecule type" value="Genomic_DNA"/>
</dbReference>
<proteinExistence type="predicted"/>
<name>A0A7W7VY81_KITKI</name>